<dbReference type="Proteomes" id="UP000215224">
    <property type="component" value="Chromosome"/>
</dbReference>
<name>A0A223KPL5_9BACI</name>
<comment type="similarity">
    <text evidence="7">Belongs to the binding-protein-dependent transport system permease family.</text>
</comment>
<comment type="subcellular location">
    <subcellularLocation>
        <location evidence="1 7">Cell membrane</location>
        <topology evidence="1 7">Multi-pass membrane protein</topology>
    </subcellularLocation>
</comment>
<evidence type="ECO:0000256" key="3">
    <source>
        <dbReference type="ARBA" id="ARBA00022475"/>
    </source>
</evidence>
<dbReference type="InterPro" id="IPR000515">
    <property type="entry name" value="MetI-like"/>
</dbReference>
<feature type="transmembrane region" description="Helical" evidence="7">
    <location>
        <begin position="189"/>
        <end position="208"/>
    </location>
</feature>
<keyword evidence="6 7" id="KW-0472">Membrane</keyword>
<accession>A0A223KPL5</accession>
<keyword evidence="2 7" id="KW-0813">Transport</keyword>
<evidence type="ECO:0000259" key="8">
    <source>
        <dbReference type="PROSITE" id="PS50928"/>
    </source>
</evidence>
<feature type="domain" description="ABC transmembrane type-1" evidence="8">
    <location>
        <begin position="79"/>
        <end position="262"/>
    </location>
</feature>
<dbReference type="Gene3D" id="1.10.3720.10">
    <property type="entry name" value="MetI-like"/>
    <property type="match status" value="1"/>
</dbReference>
<dbReference type="InterPro" id="IPR005769">
    <property type="entry name" value="PhnE/PtxC"/>
</dbReference>
<dbReference type="KEGG" id="bcoh:BC6307_09180"/>
<dbReference type="CDD" id="cd06261">
    <property type="entry name" value="TM_PBP2"/>
    <property type="match status" value="1"/>
</dbReference>
<proteinExistence type="inferred from homology"/>
<dbReference type="PANTHER" id="PTHR30043">
    <property type="entry name" value="PHOSPHONATES TRANSPORT SYSTEM PERMEASE PROTEIN"/>
    <property type="match status" value="1"/>
</dbReference>
<evidence type="ECO:0000313" key="9">
    <source>
        <dbReference type="EMBL" id="AST91441.1"/>
    </source>
</evidence>
<evidence type="ECO:0000256" key="4">
    <source>
        <dbReference type="ARBA" id="ARBA00022692"/>
    </source>
</evidence>
<evidence type="ECO:0000256" key="6">
    <source>
        <dbReference type="ARBA" id="ARBA00023136"/>
    </source>
</evidence>
<dbReference type="AlphaFoldDB" id="A0A223KPL5"/>
<evidence type="ECO:0000256" key="2">
    <source>
        <dbReference type="ARBA" id="ARBA00022448"/>
    </source>
</evidence>
<dbReference type="Pfam" id="PF00528">
    <property type="entry name" value="BPD_transp_1"/>
    <property type="match status" value="1"/>
</dbReference>
<feature type="transmembrane region" description="Helical" evidence="7">
    <location>
        <begin position="83"/>
        <end position="108"/>
    </location>
</feature>
<dbReference type="EMBL" id="CP018866">
    <property type="protein sequence ID" value="AST91441.1"/>
    <property type="molecule type" value="Genomic_DNA"/>
</dbReference>
<dbReference type="PROSITE" id="PS50928">
    <property type="entry name" value="ABC_TM1"/>
    <property type="match status" value="1"/>
</dbReference>
<keyword evidence="3" id="KW-1003">Cell membrane</keyword>
<feature type="transmembrane region" description="Helical" evidence="7">
    <location>
        <begin position="214"/>
        <end position="232"/>
    </location>
</feature>
<feature type="transmembrane region" description="Helical" evidence="7">
    <location>
        <begin position="244"/>
        <end position="262"/>
    </location>
</feature>
<keyword evidence="5 7" id="KW-1133">Transmembrane helix</keyword>
<keyword evidence="10" id="KW-1185">Reference proteome</keyword>
<dbReference type="GO" id="GO:0005886">
    <property type="term" value="C:plasma membrane"/>
    <property type="evidence" value="ECO:0007669"/>
    <property type="project" value="UniProtKB-SubCell"/>
</dbReference>
<evidence type="ECO:0000256" key="7">
    <source>
        <dbReference type="RuleBase" id="RU363032"/>
    </source>
</evidence>
<reference evidence="9 10" key="1">
    <citation type="submission" date="2016-12" db="EMBL/GenBank/DDBJ databases">
        <title>The whole genome sequencing and assembly of Bacillus cohnii DSM 6307T strain.</title>
        <authorList>
            <person name="Lee Y.-J."/>
            <person name="Yi H."/>
            <person name="Bahn Y.-S."/>
            <person name="Kim J.F."/>
            <person name="Lee D.-W."/>
        </authorList>
    </citation>
    <scope>NUCLEOTIDE SEQUENCE [LARGE SCALE GENOMIC DNA]</scope>
    <source>
        <strain evidence="9 10">DSM 6307</strain>
    </source>
</reference>
<protein>
    <submittedName>
        <fullName evidence="9">Phosphonate ABC transporter, permease protein PhnE</fullName>
    </submittedName>
</protein>
<keyword evidence="4 7" id="KW-0812">Transmembrane</keyword>
<evidence type="ECO:0000256" key="1">
    <source>
        <dbReference type="ARBA" id="ARBA00004651"/>
    </source>
</evidence>
<dbReference type="GO" id="GO:0015416">
    <property type="term" value="F:ABC-type phosphonate transporter activity"/>
    <property type="evidence" value="ECO:0007669"/>
    <property type="project" value="InterPro"/>
</dbReference>
<dbReference type="STRING" id="1314751.GCA_001591425_00849"/>
<organism evidence="9 10">
    <name type="scientific">Sutcliffiella cohnii</name>
    <dbReference type="NCBI Taxonomy" id="33932"/>
    <lineage>
        <taxon>Bacteria</taxon>
        <taxon>Bacillati</taxon>
        <taxon>Bacillota</taxon>
        <taxon>Bacilli</taxon>
        <taxon>Bacillales</taxon>
        <taxon>Bacillaceae</taxon>
        <taxon>Sutcliffiella</taxon>
    </lineage>
</organism>
<evidence type="ECO:0000313" key="10">
    <source>
        <dbReference type="Proteomes" id="UP000215224"/>
    </source>
</evidence>
<dbReference type="SUPFAM" id="SSF161098">
    <property type="entry name" value="MetI-like"/>
    <property type="match status" value="1"/>
</dbReference>
<dbReference type="PANTHER" id="PTHR30043:SF1">
    <property type="entry name" value="ABC TRANSPORT SYSTEM PERMEASE PROTEIN P69"/>
    <property type="match status" value="1"/>
</dbReference>
<sequence length="270" mass="30315">MMNEKQMKEKVQPKSITSPDLKRKTTLVFIVVAALYLYSTYKTESTLPEFIKSFPRMIEMFGGFFPPNLEYVSRVIPALVETFYMAIIATTISTLLTIPFCLLAARNINTNKITNQITRFFLNIIRTIPDIILAVVFVGVFGIGAFPGIIALIFFSLGILAKLLSDTLETIDMQPLDAMRASGANSLQTIWYGVVPQILPQFVSFSLYVFEINIRASVVLGLVGAGGIGLLLDQQLKWFRYDNVMMLIIVIFFVVVIIEYISSKIREAIV</sequence>
<dbReference type="NCBIfam" id="TIGR01097">
    <property type="entry name" value="PhnE"/>
    <property type="match status" value="1"/>
</dbReference>
<dbReference type="InterPro" id="IPR035906">
    <property type="entry name" value="MetI-like_sf"/>
</dbReference>
<evidence type="ECO:0000256" key="5">
    <source>
        <dbReference type="ARBA" id="ARBA00022989"/>
    </source>
</evidence>
<dbReference type="RefSeq" id="WP_066412554.1">
    <property type="nucleotide sequence ID" value="NZ_CP018866.1"/>
</dbReference>
<gene>
    <name evidence="9" type="ORF">BC6307_09180</name>
</gene>
<feature type="transmembrane region" description="Helical" evidence="7">
    <location>
        <begin position="21"/>
        <end position="39"/>
    </location>
</feature>